<dbReference type="InterPro" id="IPR018104">
    <property type="entry name" value="TIF_eIF-1A_CS"/>
</dbReference>
<evidence type="ECO:0000256" key="1">
    <source>
        <dbReference type="ARBA" id="ARBA00007392"/>
    </source>
</evidence>
<dbReference type="AlphaFoldDB" id="A0A1Z5JQQ5"/>
<dbReference type="InterPro" id="IPR001253">
    <property type="entry name" value="TIF_eIF-1A"/>
</dbReference>
<dbReference type="SMART" id="SM00652">
    <property type="entry name" value="eIF1a"/>
    <property type="match status" value="1"/>
</dbReference>
<dbReference type="PANTHER" id="PTHR21668">
    <property type="entry name" value="EIF-1A"/>
    <property type="match status" value="1"/>
</dbReference>
<dbReference type="SUPFAM" id="SSF50249">
    <property type="entry name" value="Nucleic acid-binding proteins"/>
    <property type="match status" value="1"/>
</dbReference>
<dbReference type="InterPro" id="IPR006196">
    <property type="entry name" value="RNA-binding_domain_S1_IF1"/>
</dbReference>
<organism evidence="10 11">
    <name type="scientific">Fistulifera solaris</name>
    <name type="common">Oleaginous diatom</name>
    <dbReference type="NCBI Taxonomy" id="1519565"/>
    <lineage>
        <taxon>Eukaryota</taxon>
        <taxon>Sar</taxon>
        <taxon>Stramenopiles</taxon>
        <taxon>Ochrophyta</taxon>
        <taxon>Bacillariophyta</taxon>
        <taxon>Bacillariophyceae</taxon>
        <taxon>Bacillariophycidae</taxon>
        <taxon>Naviculales</taxon>
        <taxon>Naviculaceae</taxon>
        <taxon>Fistulifera</taxon>
    </lineage>
</organism>
<accession>A0A1Z5JQQ5</accession>
<keyword evidence="3 5" id="KW-0648">Protein biosynthesis</keyword>
<dbReference type="Pfam" id="PF01176">
    <property type="entry name" value="eIF-1a"/>
    <property type="match status" value="1"/>
</dbReference>
<comment type="function">
    <text evidence="7">Seems to be required for maximal rate of protein biosynthesis. Enhances ribosome dissociation into subunits and stabilizes the binding of the initiator Met-tRNA(I) to 40 S ribosomal subunits.</text>
</comment>
<reference evidence="10 11" key="1">
    <citation type="journal article" date="2015" name="Plant Cell">
        <title>Oil accumulation by the oleaginous diatom Fistulifera solaris as revealed by the genome and transcriptome.</title>
        <authorList>
            <person name="Tanaka T."/>
            <person name="Maeda Y."/>
            <person name="Veluchamy A."/>
            <person name="Tanaka M."/>
            <person name="Abida H."/>
            <person name="Marechal E."/>
            <person name="Bowler C."/>
            <person name="Muto M."/>
            <person name="Sunaga Y."/>
            <person name="Tanaka M."/>
            <person name="Yoshino T."/>
            <person name="Taniguchi T."/>
            <person name="Fukuda Y."/>
            <person name="Nemoto M."/>
            <person name="Matsumoto M."/>
            <person name="Wong P.S."/>
            <person name="Aburatani S."/>
            <person name="Fujibuchi W."/>
        </authorList>
    </citation>
    <scope>NUCLEOTIDE SEQUENCE [LARGE SCALE GENOMIC DNA]</scope>
    <source>
        <strain evidence="10 11">JPCC DA0580</strain>
    </source>
</reference>
<keyword evidence="2 5" id="KW-0396">Initiation factor</keyword>
<proteinExistence type="inferred from homology"/>
<dbReference type="PROSITE" id="PS50832">
    <property type="entry name" value="S1_IF1_TYPE"/>
    <property type="match status" value="1"/>
</dbReference>
<evidence type="ECO:0000256" key="5">
    <source>
        <dbReference type="PROSITE-ProRule" id="PRU00181"/>
    </source>
</evidence>
<feature type="region of interest" description="Disordered" evidence="8">
    <location>
        <begin position="1"/>
        <end position="24"/>
    </location>
</feature>
<dbReference type="GO" id="GO:0003743">
    <property type="term" value="F:translation initiation factor activity"/>
    <property type="evidence" value="ECO:0007669"/>
    <property type="project" value="UniProtKB-UniRule"/>
</dbReference>
<dbReference type="InterPro" id="IPR012340">
    <property type="entry name" value="NA-bd_OB-fold"/>
</dbReference>
<dbReference type="EMBL" id="BDSP01000102">
    <property type="protein sequence ID" value="GAX16111.1"/>
    <property type="molecule type" value="Genomic_DNA"/>
</dbReference>
<evidence type="ECO:0000256" key="8">
    <source>
        <dbReference type="SAM" id="MobiDB-lite"/>
    </source>
</evidence>
<evidence type="ECO:0000256" key="6">
    <source>
        <dbReference type="RuleBase" id="RU004364"/>
    </source>
</evidence>
<dbReference type="OrthoDB" id="274995at2759"/>
<dbReference type="Gene3D" id="2.40.50.140">
    <property type="entry name" value="Nucleic acid-binding proteins"/>
    <property type="match status" value="1"/>
</dbReference>
<comment type="similarity">
    <text evidence="1 6">Belongs to the eIF-1A family.</text>
</comment>
<dbReference type="FunCoup" id="A0A1Z5JQQ5">
    <property type="interactions" value="587"/>
</dbReference>
<dbReference type="PROSITE" id="PS01262">
    <property type="entry name" value="IF1A"/>
    <property type="match status" value="1"/>
</dbReference>
<evidence type="ECO:0000313" key="10">
    <source>
        <dbReference type="EMBL" id="GAX16111.1"/>
    </source>
</evidence>
<evidence type="ECO:0000256" key="4">
    <source>
        <dbReference type="ARBA" id="ARBA00032507"/>
    </source>
</evidence>
<sequence length="166" mass="18627">MPKPKGNGGKNRRRGKGDGEESKRELEFKEDGRCQSFCSPISCFLSFFIRLTSDTSSGQEYAQVVKMLGNGRCECFCFDGVTRLGHIRGKMRKKVWITAGDIVLVAKRDFQDEKVDIIHKYSADEARNLKQYGELPETARINETAVDMAMAGDADDDDIGIDFDDI</sequence>
<feature type="domain" description="S1-like" evidence="9">
    <location>
        <begin position="57"/>
        <end position="122"/>
    </location>
</feature>
<evidence type="ECO:0000259" key="9">
    <source>
        <dbReference type="PROSITE" id="PS50832"/>
    </source>
</evidence>
<name>A0A1Z5JQQ5_FISSO</name>
<gene>
    <name evidence="10" type="ORF">FisN_3Hh409</name>
</gene>
<dbReference type="GO" id="GO:0003723">
    <property type="term" value="F:RNA binding"/>
    <property type="evidence" value="ECO:0007669"/>
    <property type="project" value="InterPro"/>
</dbReference>
<evidence type="ECO:0000256" key="7">
    <source>
        <dbReference type="RuleBase" id="RU004365"/>
    </source>
</evidence>
<dbReference type="Proteomes" id="UP000198406">
    <property type="component" value="Unassembled WGS sequence"/>
</dbReference>
<keyword evidence="11" id="KW-1185">Reference proteome</keyword>
<evidence type="ECO:0000256" key="3">
    <source>
        <dbReference type="ARBA" id="ARBA00022917"/>
    </source>
</evidence>
<evidence type="ECO:0000313" key="11">
    <source>
        <dbReference type="Proteomes" id="UP000198406"/>
    </source>
</evidence>
<dbReference type="CDD" id="cd05793">
    <property type="entry name" value="S1_IF1A"/>
    <property type="match status" value="1"/>
</dbReference>
<dbReference type="InParanoid" id="A0A1Z5JQQ5"/>
<dbReference type="NCBIfam" id="TIGR00523">
    <property type="entry name" value="eIF-1A"/>
    <property type="match status" value="1"/>
</dbReference>
<dbReference type="HAMAP" id="MF_00216">
    <property type="entry name" value="aIF_1A"/>
    <property type="match status" value="1"/>
</dbReference>
<comment type="caution">
    <text evidence="10">The sequence shown here is derived from an EMBL/GenBank/DDBJ whole genome shotgun (WGS) entry which is preliminary data.</text>
</comment>
<protein>
    <recommendedName>
        <fullName evidence="4">Eukaryotic translation initiation factor 4C</fullName>
    </recommendedName>
</protein>
<evidence type="ECO:0000256" key="2">
    <source>
        <dbReference type="ARBA" id="ARBA00022540"/>
    </source>
</evidence>